<evidence type="ECO:0000256" key="2">
    <source>
        <dbReference type="ARBA" id="ARBA00004286"/>
    </source>
</evidence>
<evidence type="ECO:0000256" key="3">
    <source>
        <dbReference type="ARBA" id="ARBA00006564"/>
    </source>
</evidence>
<dbReference type="InterPro" id="IPR009072">
    <property type="entry name" value="Histone-fold"/>
</dbReference>
<evidence type="ECO:0000313" key="10">
    <source>
        <dbReference type="Proteomes" id="UP000019462"/>
    </source>
</evidence>
<dbReference type="GO" id="GO:0005634">
    <property type="term" value="C:nucleus"/>
    <property type="evidence" value="ECO:0007669"/>
    <property type="project" value="UniProtKB-SubCell"/>
</dbReference>
<dbReference type="Gene3D" id="1.10.20.10">
    <property type="entry name" value="Histone, subunit A"/>
    <property type="match status" value="1"/>
</dbReference>
<evidence type="ECO:0008006" key="11">
    <source>
        <dbReference type="Google" id="ProtNLM"/>
    </source>
</evidence>
<dbReference type="GO" id="GO:0000786">
    <property type="term" value="C:nucleosome"/>
    <property type="evidence" value="ECO:0007669"/>
    <property type="project" value="UniProtKB-KW"/>
</dbReference>
<feature type="compositionally biased region" description="Acidic residues" evidence="8">
    <location>
        <begin position="200"/>
        <end position="222"/>
    </location>
</feature>
<dbReference type="EMBL" id="AWNI01000006">
    <property type="protein sequence ID" value="ETS64347.1"/>
    <property type="molecule type" value="Genomic_DNA"/>
</dbReference>
<feature type="compositionally biased region" description="Low complexity" evidence="8">
    <location>
        <begin position="223"/>
        <end position="232"/>
    </location>
</feature>
<dbReference type="Proteomes" id="UP000019462">
    <property type="component" value="Unassembled WGS sequence"/>
</dbReference>
<dbReference type="GO" id="GO:0032299">
    <property type="term" value="C:ribonuclease H2 complex"/>
    <property type="evidence" value="ECO:0007669"/>
    <property type="project" value="InterPro"/>
</dbReference>
<organism evidence="9 10">
    <name type="scientific">Moesziomyces aphidis</name>
    <name type="common">Pseudozyma aphidis</name>
    <dbReference type="NCBI Taxonomy" id="84754"/>
    <lineage>
        <taxon>Eukaryota</taxon>
        <taxon>Fungi</taxon>
        <taxon>Dikarya</taxon>
        <taxon>Basidiomycota</taxon>
        <taxon>Ustilaginomycotina</taxon>
        <taxon>Ustilaginomycetes</taxon>
        <taxon>Ustilaginales</taxon>
        <taxon>Ustilaginaceae</taxon>
        <taxon>Moesziomyces</taxon>
    </lineage>
</organism>
<comment type="subcellular location">
    <subcellularLocation>
        <location evidence="2">Chromosome</location>
    </subcellularLocation>
    <subcellularLocation>
        <location evidence="1">Nucleus</location>
    </subcellularLocation>
</comment>
<evidence type="ECO:0000256" key="1">
    <source>
        <dbReference type="ARBA" id="ARBA00004123"/>
    </source>
</evidence>
<dbReference type="GO" id="GO:0046982">
    <property type="term" value="F:protein heterodimerization activity"/>
    <property type="evidence" value="ECO:0007669"/>
    <property type="project" value="InterPro"/>
</dbReference>
<protein>
    <recommendedName>
        <fullName evidence="11">Histone H4</fullName>
    </recommendedName>
</protein>
<comment type="similarity">
    <text evidence="3">Belongs to the histone H4 family.</text>
</comment>
<dbReference type="GO" id="GO:0030527">
    <property type="term" value="F:structural constituent of chromatin"/>
    <property type="evidence" value="ECO:0007669"/>
    <property type="project" value="InterPro"/>
</dbReference>
<dbReference type="GO" id="GO:0003677">
    <property type="term" value="F:DNA binding"/>
    <property type="evidence" value="ECO:0007669"/>
    <property type="project" value="UniProtKB-KW"/>
</dbReference>
<dbReference type="InterPro" id="IPR001951">
    <property type="entry name" value="Histone_H4"/>
</dbReference>
<dbReference type="PANTHER" id="PTHR47204:SF1">
    <property type="entry name" value="RIBONUCLEASE H2 SUBUNIT C"/>
    <property type="match status" value="1"/>
</dbReference>
<keyword evidence="10" id="KW-1185">Reference proteome</keyword>
<keyword evidence="4" id="KW-0158">Chromosome</keyword>
<feature type="region of interest" description="Disordered" evidence="8">
    <location>
        <begin position="157"/>
        <end position="242"/>
    </location>
</feature>
<gene>
    <name evidence="9" type="ORF">PaG_01194</name>
</gene>
<keyword evidence="6" id="KW-0539">Nucleus</keyword>
<dbReference type="PANTHER" id="PTHR47204">
    <property type="entry name" value="OS02G0168900 PROTEIN"/>
    <property type="match status" value="1"/>
</dbReference>
<sequence length="369" mass="40818">MFDLGVGPLSHEWKVRRVGHFTRLRATTRLARPSSSRSPHPSLSVGTSMPAEMIDLLPPPMELVLGTSATDALPRCTPNLMPFHIDYDGAAPVDSFLLLRAAPSDEPQDLPSSSTTESTEPLNSYISAFRGRAIQSTPLPLPPGYRAELVRIAQVEPPANAQPSTSTAVQTTTNEDDKERQRKRQKTARMPAKQQRFSMDSDDEDNEDEEQSDRDASLEPEPELAQQEESQPTVGRTNERAAARVRIAPVARVADDELRIWGPDGPVDRGDDTLFRTVGEWMTTVAPIGNGRAARATKRYRAQRSALERISKGSIRRLARRGGVKRLGGMVYEETRFILRDFLTRAVRDAIVYSGKSHLPSPPCIVESS</sequence>
<keyword evidence="5" id="KW-0238">DNA-binding</keyword>
<evidence type="ECO:0000256" key="5">
    <source>
        <dbReference type="ARBA" id="ARBA00023125"/>
    </source>
</evidence>
<accession>W3VU68</accession>
<name>W3VU68_MOEAP</name>
<dbReference type="OrthoDB" id="73890at2759"/>
<dbReference type="AlphaFoldDB" id="W3VU68"/>
<dbReference type="CDD" id="cd22912">
    <property type="entry name" value="HFD_H4"/>
    <property type="match status" value="1"/>
</dbReference>
<dbReference type="CDD" id="cd09271">
    <property type="entry name" value="RNase_H2-C"/>
    <property type="match status" value="1"/>
</dbReference>
<evidence type="ECO:0000256" key="6">
    <source>
        <dbReference type="ARBA" id="ARBA00023242"/>
    </source>
</evidence>
<evidence type="ECO:0000256" key="7">
    <source>
        <dbReference type="ARBA" id="ARBA00023269"/>
    </source>
</evidence>
<evidence type="ECO:0000256" key="4">
    <source>
        <dbReference type="ARBA" id="ARBA00022454"/>
    </source>
</evidence>
<evidence type="ECO:0000256" key="8">
    <source>
        <dbReference type="SAM" id="MobiDB-lite"/>
    </source>
</evidence>
<keyword evidence="7" id="KW-0544">Nucleosome core</keyword>
<comment type="caution">
    <text evidence="9">The sequence shown here is derived from an EMBL/GenBank/DDBJ whole genome shotgun (WGS) entry which is preliminary data.</text>
</comment>
<dbReference type="PRINTS" id="PR00623">
    <property type="entry name" value="HISTONEH4"/>
</dbReference>
<dbReference type="InterPro" id="IPR013924">
    <property type="entry name" value="RNase_H2_suC"/>
</dbReference>
<reference evidence="9 10" key="1">
    <citation type="journal article" date="2014" name="Genome Announc.">
        <title>Genome sequence of the basidiomycetous fungus Pseudozyma aphidis DSM70725, an efficient producer of biosurfactant mannosylerythritol lipids.</title>
        <authorList>
            <person name="Lorenz S."/>
            <person name="Guenther M."/>
            <person name="Grumaz C."/>
            <person name="Rupp S."/>
            <person name="Zibek S."/>
            <person name="Sohn K."/>
        </authorList>
    </citation>
    <scope>NUCLEOTIDE SEQUENCE [LARGE SCALE GENOMIC DNA]</scope>
    <source>
        <strain evidence="10">ATCC 32657 / CBS 517.83 / DSM 70725 / JCM 10318 / NBRC 10182 / NRRL Y-7954 / St-0401</strain>
    </source>
</reference>
<dbReference type="Pfam" id="PF08615">
    <property type="entry name" value="RNase_H2_suC"/>
    <property type="match status" value="1"/>
</dbReference>
<dbReference type="HOGENOM" id="CLU_067643_0_0_1"/>
<feature type="compositionally biased region" description="Polar residues" evidence="8">
    <location>
        <begin position="161"/>
        <end position="173"/>
    </location>
</feature>
<evidence type="ECO:0000313" key="9">
    <source>
        <dbReference type="EMBL" id="ETS64347.1"/>
    </source>
</evidence>
<dbReference type="GO" id="GO:0006401">
    <property type="term" value="P:RNA catabolic process"/>
    <property type="evidence" value="ECO:0007669"/>
    <property type="project" value="InterPro"/>
</dbReference>
<dbReference type="Gene3D" id="2.40.128.680">
    <property type="match status" value="1"/>
</dbReference>
<dbReference type="SUPFAM" id="SSF47113">
    <property type="entry name" value="Histone-fold"/>
    <property type="match status" value="1"/>
</dbReference>
<proteinExistence type="inferred from homology"/>